<dbReference type="CDD" id="cd04301">
    <property type="entry name" value="NAT_SF"/>
    <property type="match status" value="1"/>
</dbReference>
<proteinExistence type="predicted"/>
<dbReference type="SUPFAM" id="SSF55729">
    <property type="entry name" value="Acyl-CoA N-acyltransferases (Nat)"/>
    <property type="match status" value="1"/>
</dbReference>
<evidence type="ECO:0000259" key="1">
    <source>
        <dbReference type="PROSITE" id="PS51186"/>
    </source>
</evidence>
<feature type="domain" description="N-acetyltransferase" evidence="1">
    <location>
        <begin position="1"/>
        <end position="172"/>
    </location>
</feature>
<dbReference type="GO" id="GO:0016747">
    <property type="term" value="F:acyltransferase activity, transferring groups other than amino-acyl groups"/>
    <property type="evidence" value="ECO:0007669"/>
    <property type="project" value="InterPro"/>
</dbReference>
<reference evidence="2 3" key="1">
    <citation type="submission" date="2016-10" db="EMBL/GenBank/DDBJ databases">
        <authorList>
            <person name="de Groot N.N."/>
        </authorList>
    </citation>
    <scope>NUCLEOTIDE SEQUENCE [LARGE SCALE GENOMIC DNA]</scope>
    <source>
        <strain evidence="2 3">ML2</strain>
    </source>
</reference>
<evidence type="ECO:0000313" key="3">
    <source>
        <dbReference type="Proteomes" id="UP000181899"/>
    </source>
</evidence>
<gene>
    <name evidence="2" type="ORF">SAMN04488695_104103</name>
</gene>
<keyword evidence="2" id="KW-0808">Transferase</keyword>
<dbReference type="AlphaFoldDB" id="A0A1I5BAM8"/>
<sequence length="182" mass="21110">MHIRELRDEEMAEAVKLRISCWPEEVGGLSNVELDYTKEYAFWMDWKNRAKENNDVRLLYGVFAQEKMLGVAFGSFVESKEDPQHGVELNGLWVYPKHRGKGVSLILLKRLLEDFSLLGAKKMIIYNYHSAPSNQYYRKLGCVVVDNEVQTKDRILVDIFSGDFRVMNLRIDQSINRSGSIM</sequence>
<organism evidence="2 3">
    <name type="scientific">Proteiniclasticum ruminis</name>
    <dbReference type="NCBI Taxonomy" id="398199"/>
    <lineage>
        <taxon>Bacteria</taxon>
        <taxon>Bacillati</taxon>
        <taxon>Bacillota</taxon>
        <taxon>Clostridia</taxon>
        <taxon>Eubacteriales</taxon>
        <taxon>Clostridiaceae</taxon>
        <taxon>Proteiniclasticum</taxon>
    </lineage>
</organism>
<accession>A0A1I5BAM8</accession>
<protein>
    <submittedName>
        <fullName evidence="2">Acetyltransferase (GNAT) family protein</fullName>
    </submittedName>
</protein>
<dbReference type="PROSITE" id="PS51186">
    <property type="entry name" value="GNAT"/>
    <property type="match status" value="1"/>
</dbReference>
<dbReference type="Gene3D" id="3.40.630.30">
    <property type="match status" value="1"/>
</dbReference>
<evidence type="ECO:0000313" key="2">
    <source>
        <dbReference type="EMBL" id="SFN71747.1"/>
    </source>
</evidence>
<dbReference type="InterPro" id="IPR000182">
    <property type="entry name" value="GNAT_dom"/>
</dbReference>
<dbReference type="InterPro" id="IPR016181">
    <property type="entry name" value="Acyl_CoA_acyltransferase"/>
</dbReference>
<name>A0A1I5BAM8_9CLOT</name>
<dbReference type="Proteomes" id="UP000181899">
    <property type="component" value="Unassembled WGS sequence"/>
</dbReference>
<keyword evidence="3" id="KW-1185">Reference proteome</keyword>
<dbReference type="EMBL" id="FOVK01000004">
    <property type="protein sequence ID" value="SFN71747.1"/>
    <property type="molecule type" value="Genomic_DNA"/>
</dbReference>
<dbReference type="Pfam" id="PF00583">
    <property type="entry name" value="Acetyltransf_1"/>
    <property type="match status" value="1"/>
</dbReference>